<protein>
    <submittedName>
        <fullName evidence="1">Uncharacterized protein</fullName>
    </submittedName>
</protein>
<reference evidence="1 2" key="1">
    <citation type="submission" date="2016-11" db="EMBL/GenBank/DDBJ databases">
        <title>Comparative genomics of co-occurring bacteria in distinct bioleaching systems unravels niche-specific adaptation.</title>
        <authorList>
            <person name="Zhang X."/>
            <person name="Liu X."/>
            <person name="Yin H."/>
        </authorList>
    </citation>
    <scope>NUCLEOTIDE SEQUENCE [LARGE SCALE GENOMIC DNA]</scope>
    <source>
        <strain evidence="1 2">DX</strain>
    </source>
</reference>
<dbReference type="AlphaFoldDB" id="A0A1V3SW71"/>
<gene>
    <name evidence="1" type="ORF">BOX24_05880</name>
</gene>
<evidence type="ECO:0000313" key="2">
    <source>
        <dbReference type="Proteomes" id="UP000188586"/>
    </source>
</evidence>
<dbReference type="RefSeq" id="WP_041772052.1">
    <property type="nucleotide sequence ID" value="NZ_MPOJ01000010.1"/>
</dbReference>
<accession>A0A1V3SW71</accession>
<dbReference type="EMBL" id="MPOJ01000010">
    <property type="protein sequence ID" value="OOH72910.1"/>
    <property type="molecule type" value="Genomic_DNA"/>
</dbReference>
<comment type="caution">
    <text evidence="1">The sequence shown here is derived from an EMBL/GenBank/DDBJ whole genome shotgun (WGS) entry which is preliminary data.</text>
</comment>
<evidence type="ECO:0000313" key="1">
    <source>
        <dbReference type="EMBL" id="OOH72910.1"/>
    </source>
</evidence>
<name>A0A1V3SW71_9BACT</name>
<proteinExistence type="predicted"/>
<organism evidence="1 2">
    <name type="scientific">Leptospirillum ferriphilum</name>
    <dbReference type="NCBI Taxonomy" id="178606"/>
    <lineage>
        <taxon>Bacteria</taxon>
        <taxon>Pseudomonadati</taxon>
        <taxon>Nitrospirota</taxon>
        <taxon>Nitrospiria</taxon>
        <taxon>Nitrospirales</taxon>
        <taxon>Nitrospiraceae</taxon>
        <taxon>Leptospirillum</taxon>
    </lineage>
</organism>
<sequence length="68" mass="7836">MVEGDPPVNGQRRDAEFPRRDRLIAEIFDDFNKAISPSEEKPDWIRTDLAGDPAGHRLLLRRTEITFS</sequence>
<dbReference type="Proteomes" id="UP000188586">
    <property type="component" value="Unassembled WGS sequence"/>
</dbReference>